<evidence type="ECO:0000313" key="2">
    <source>
        <dbReference type="Proteomes" id="UP000587760"/>
    </source>
</evidence>
<comment type="caution">
    <text evidence="1">The sequence shown here is derived from an EMBL/GenBank/DDBJ whole genome shotgun (WGS) entry which is preliminary data.</text>
</comment>
<reference evidence="1 2" key="1">
    <citation type="submission" date="2020-08" db="EMBL/GenBank/DDBJ databases">
        <title>Genomic Encyclopedia of Type Strains, Phase IV (KMG-IV): sequencing the most valuable type-strain genomes for metagenomic binning, comparative biology and taxonomic classification.</title>
        <authorList>
            <person name="Goeker M."/>
        </authorList>
    </citation>
    <scope>NUCLEOTIDE SEQUENCE [LARGE SCALE GENOMIC DNA]</scope>
    <source>
        <strain evidence="1 2">DSM 2461</strain>
    </source>
</reference>
<dbReference type="PROSITE" id="PS51257">
    <property type="entry name" value="PROKAR_LIPOPROTEIN"/>
    <property type="match status" value="1"/>
</dbReference>
<accession>A0A841RDQ0</accession>
<name>A0A841RDQ0_9SPIO</name>
<organism evidence="1 2">
    <name type="scientific">Spirochaeta isovalerica</name>
    <dbReference type="NCBI Taxonomy" id="150"/>
    <lineage>
        <taxon>Bacteria</taxon>
        <taxon>Pseudomonadati</taxon>
        <taxon>Spirochaetota</taxon>
        <taxon>Spirochaetia</taxon>
        <taxon>Spirochaetales</taxon>
        <taxon>Spirochaetaceae</taxon>
        <taxon>Spirochaeta</taxon>
    </lineage>
</organism>
<dbReference type="EMBL" id="JACHGJ010000006">
    <property type="protein sequence ID" value="MBB6481511.1"/>
    <property type="molecule type" value="Genomic_DNA"/>
</dbReference>
<evidence type="ECO:0000313" key="1">
    <source>
        <dbReference type="EMBL" id="MBB6481511.1"/>
    </source>
</evidence>
<evidence type="ECO:0008006" key="3">
    <source>
        <dbReference type="Google" id="ProtNLM"/>
    </source>
</evidence>
<dbReference type="RefSeq" id="WP_184747753.1">
    <property type="nucleotide sequence ID" value="NZ_JACHGJ010000006.1"/>
</dbReference>
<keyword evidence="2" id="KW-1185">Reference proteome</keyword>
<sequence length="108" mass="12508">MRFRLYTAVFLFSILLILLLSSCQNKEVVLTIQNESSDVCNSIKIKKATASDWGLEELDSDLDINESTTIILDKEIYDFWMIFNASEDATYKDVDLTSFDIYKFNIKD</sequence>
<gene>
    <name evidence="1" type="ORF">HNR50_003191</name>
</gene>
<protein>
    <recommendedName>
        <fullName evidence="3">Lipoprotein</fullName>
    </recommendedName>
</protein>
<proteinExistence type="predicted"/>
<dbReference type="AlphaFoldDB" id="A0A841RDQ0"/>
<dbReference type="Proteomes" id="UP000587760">
    <property type="component" value="Unassembled WGS sequence"/>
</dbReference>